<name>R2TG76_9ENTE</name>
<dbReference type="Pfam" id="PF00583">
    <property type="entry name" value="Acetyltransf_1"/>
    <property type="match status" value="1"/>
</dbReference>
<organism evidence="3 5">
    <name type="scientific">Enterococcus moraviensis ATCC BAA-383</name>
    <dbReference type="NCBI Taxonomy" id="1158609"/>
    <lineage>
        <taxon>Bacteria</taxon>
        <taxon>Bacillati</taxon>
        <taxon>Bacillota</taxon>
        <taxon>Bacilli</taxon>
        <taxon>Lactobacillales</taxon>
        <taxon>Enterococcaceae</taxon>
        <taxon>Enterococcus</taxon>
    </lineage>
</organism>
<comment type="caution">
    <text evidence="3">The sequence shown here is derived from an EMBL/GenBank/DDBJ whole genome shotgun (WGS) entry which is preliminary data.</text>
</comment>
<gene>
    <name evidence="4" type="ORF">I586_01961</name>
    <name evidence="3" type="ORF">UAY_01941</name>
</gene>
<dbReference type="EMBL" id="AJAS01000015">
    <property type="protein sequence ID" value="EOH99164.1"/>
    <property type="molecule type" value="Genomic_DNA"/>
</dbReference>
<reference evidence="4 6" key="2">
    <citation type="submission" date="2013-03" db="EMBL/GenBank/DDBJ databases">
        <title>The Genome Sequence of Enterococcus moraviensis BAA-383 (PacBio/Illumina hybrid assembly).</title>
        <authorList>
            <consortium name="The Broad Institute Genomics Platform"/>
            <consortium name="The Broad Institute Genome Sequencing Center for Infectious Disease"/>
            <person name="Earl A."/>
            <person name="Russ C."/>
            <person name="Gilmore M."/>
            <person name="Surin D."/>
            <person name="Walker B."/>
            <person name="Young S."/>
            <person name="Zeng Q."/>
            <person name="Gargeya S."/>
            <person name="Fitzgerald M."/>
            <person name="Haas B."/>
            <person name="Abouelleil A."/>
            <person name="Allen A.W."/>
            <person name="Alvarado L."/>
            <person name="Arachchi H.M."/>
            <person name="Berlin A.M."/>
            <person name="Chapman S.B."/>
            <person name="Gainer-Dewar J."/>
            <person name="Goldberg J."/>
            <person name="Griggs A."/>
            <person name="Gujja S."/>
            <person name="Hansen M."/>
            <person name="Howarth C."/>
            <person name="Imamovic A."/>
            <person name="Ireland A."/>
            <person name="Larimer J."/>
            <person name="McCowan C."/>
            <person name="Murphy C."/>
            <person name="Pearson M."/>
            <person name="Poon T.W."/>
            <person name="Priest M."/>
            <person name="Roberts A."/>
            <person name="Saif S."/>
            <person name="Shea T."/>
            <person name="Sisk P."/>
            <person name="Sykes S."/>
            <person name="Wortman J."/>
            <person name="Nusbaum C."/>
            <person name="Birren B."/>
        </authorList>
    </citation>
    <scope>NUCLEOTIDE SEQUENCE [LARGE SCALE GENOMIC DNA]</scope>
    <source>
        <strain evidence="4 6">ATCC BAA-383</strain>
    </source>
</reference>
<evidence type="ECO:0000313" key="4">
    <source>
        <dbReference type="EMBL" id="EOT72153.1"/>
    </source>
</evidence>
<dbReference type="eggNOG" id="COG0456">
    <property type="taxonomic scope" value="Bacteria"/>
</dbReference>
<dbReference type="Proteomes" id="UP000013781">
    <property type="component" value="Unassembled WGS sequence"/>
</dbReference>
<keyword evidence="1" id="KW-0808">Transferase</keyword>
<sequence length="165" mass="19053">MVKIIDWNSEDYWIGIHLRNKLLKTSSGKEWITELPVDEKHDIHMAVMMDGAVVGTLLLSKKSQTVAQIKQVAIDDNYHGIGLGKKLLEFAEKVAELMKFQTIILTGRKQAWGFYDRFGYQSSGCEYEEGLVSLKRFEKRLQTQKNTEKFRINKPIQLKEMETNG</sequence>
<dbReference type="OrthoDB" id="9775804at2"/>
<evidence type="ECO:0000313" key="6">
    <source>
        <dbReference type="Proteomes" id="UP000014157"/>
    </source>
</evidence>
<dbReference type="InterPro" id="IPR050769">
    <property type="entry name" value="NAT_camello-type"/>
</dbReference>
<dbReference type="HOGENOM" id="CLU_056607_7_1_9"/>
<reference evidence="3 5" key="1">
    <citation type="submission" date="2013-02" db="EMBL/GenBank/DDBJ databases">
        <title>The Genome Sequence of Enterococcus moraviensis BAA-383.</title>
        <authorList>
            <consortium name="The Broad Institute Genome Sequencing Platform"/>
            <consortium name="The Broad Institute Genome Sequencing Center for Infectious Disease"/>
            <person name="Earl A.M."/>
            <person name="Gilmore M.S."/>
            <person name="Lebreton F."/>
            <person name="Walker B."/>
            <person name="Young S.K."/>
            <person name="Zeng Q."/>
            <person name="Gargeya S."/>
            <person name="Fitzgerald M."/>
            <person name="Haas B."/>
            <person name="Abouelleil A."/>
            <person name="Alvarado L."/>
            <person name="Arachchi H.M."/>
            <person name="Berlin A.M."/>
            <person name="Chapman S.B."/>
            <person name="Dewar J."/>
            <person name="Goldberg J."/>
            <person name="Griggs A."/>
            <person name="Gujja S."/>
            <person name="Hansen M."/>
            <person name="Howarth C."/>
            <person name="Imamovic A."/>
            <person name="Larimer J."/>
            <person name="McCowan C."/>
            <person name="Murphy C."/>
            <person name="Neiman D."/>
            <person name="Pearson M."/>
            <person name="Priest M."/>
            <person name="Roberts A."/>
            <person name="Saif S."/>
            <person name="Shea T."/>
            <person name="Sisk P."/>
            <person name="Sykes S."/>
            <person name="Wortman J."/>
            <person name="Nusbaum C."/>
            <person name="Birren B."/>
        </authorList>
    </citation>
    <scope>NUCLEOTIDE SEQUENCE [LARGE SCALE GENOMIC DNA]</scope>
    <source>
        <strain evidence="3 5">ATCC BAA-383</strain>
    </source>
</reference>
<dbReference type="PROSITE" id="PS51186">
    <property type="entry name" value="GNAT"/>
    <property type="match status" value="1"/>
</dbReference>
<protein>
    <recommendedName>
        <fullName evidence="2">N-acetyltransferase domain-containing protein</fullName>
    </recommendedName>
</protein>
<dbReference type="EMBL" id="ASWB01000002">
    <property type="protein sequence ID" value="EOT72153.1"/>
    <property type="molecule type" value="Genomic_DNA"/>
</dbReference>
<accession>R2TG76</accession>
<evidence type="ECO:0000313" key="5">
    <source>
        <dbReference type="Proteomes" id="UP000013781"/>
    </source>
</evidence>
<dbReference type="STRING" id="155617.RV09_GL002630"/>
<evidence type="ECO:0000313" key="3">
    <source>
        <dbReference type="EMBL" id="EOH99164.1"/>
    </source>
</evidence>
<dbReference type="Proteomes" id="UP000014157">
    <property type="component" value="Unassembled WGS sequence"/>
</dbReference>
<evidence type="ECO:0000256" key="1">
    <source>
        <dbReference type="ARBA" id="ARBA00022679"/>
    </source>
</evidence>
<dbReference type="Gene3D" id="3.40.630.30">
    <property type="match status" value="1"/>
</dbReference>
<dbReference type="PANTHER" id="PTHR13947">
    <property type="entry name" value="GNAT FAMILY N-ACETYLTRANSFERASE"/>
    <property type="match status" value="1"/>
</dbReference>
<dbReference type="GO" id="GO:0008080">
    <property type="term" value="F:N-acetyltransferase activity"/>
    <property type="evidence" value="ECO:0007669"/>
    <property type="project" value="InterPro"/>
</dbReference>
<dbReference type="PANTHER" id="PTHR13947:SF37">
    <property type="entry name" value="LD18367P"/>
    <property type="match status" value="1"/>
</dbReference>
<dbReference type="InterPro" id="IPR000182">
    <property type="entry name" value="GNAT_dom"/>
</dbReference>
<dbReference type="SUPFAM" id="SSF55729">
    <property type="entry name" value="Acyl-CoA N-acyltransferases (Nat)"/>
    <property type="match status" value="1"/>
</dbReference>
<dbReference type="AlphaFoldDB" id="R2TG76"/>
<dbReference type="PATRIC" id="fig|1158609.3.peg.1889"/>
<evidence type="ECO:0000259" key="2">
    <source>
        <dbReference type="PROSITE" id="PS51186"/>
    </source>
</evidence>
<dbReference type="CDD" id="cd04301">
    <property type="entry name" value="NAT_SF"/>
    <property type="match status" value="1"/>
</dbReference>
<feature type="domain" description="N-acetyltransferase" evidence="2">
    <location>
        <begin position="2"/>
        <end position="142"/>
    </location>
</feature>
<keyword evidence="6" id="KW-1185">Reference proteome</keyword>
<proteinExistence type="predicted"/>
<dbReference type="RefSeq" id="WP_010765311.1">
    <property type="nucleotide sequence ID" value="NZ_ASWB01000002.1"/>
</dbReference>
<dbReference type="InterPro" id="IPR016181">
    <property type="entry name" value="Acyl_CoA_acyltransferase"/>
</dbReference>